<dbReference type="AlphaFoldDB" id="A0A0A1U5H3"/>
<dbReference type="VEuPathDB" id="AmoebaDB:EIN_319300"/>
<dbReference type="Proteomes" id="UP000014680">
    <property type="component" value="Unassembled WGS sequence"/>
</dbReference>
<evidence type="ECO:0000256" key="1">
    <source>
        <dbReference type="SAM" id="SignalP"/>
    </source>
</evidence>
<feature type="signal peptide" evidence="1">
    <location>
        <begin position="1"/>
        <end position="16"/>
    </location>
</feature>
<feature type="chain" id="PRO_5001990834" description="IgGFc-binding protein N-terminal domain-containing protein" evidence="1">
    <location>
        <begin position="17"/>
        <end position="300"/>
    </location>
</feature>
<dbReference type="OMA" id="ETIGFNC"/>
<protein>
    <recommendedName>
        <fullName evidence="4">IgGFc-binding protein N-terminal domain-containing protein</fullName>
    </recommendedName>
</protein>
<gene>
    <name evidence="2" type="ORF">EIN_319300</name>
</gene>
<feature type="non-terminal residue" evidence="2">
    <location>
        <position position="300"/>
    </location>
</feature>
<evidence type="ECO:0008006" key="4">
    <source>
        <dbReference type="Google" id="ProtNLM"/>
    </source>
</evidence>
<keyword evidence="3" id="KW-1185">Reference proteome</keyword>
<dbReference type="GeneID" id="14885930"/>
<organism evidence="2 3">
    <name type="scientific">Entamoeba invadens IP1</name>
    <dbReference type="NCBI Taxonomy" id="370355"/>
    <lineage>
        <taxon>Eukaryota</taxon>
        <taxon>Amoebozoa</taxon>
        <taxon>Evosea</taxon>
        <taxon>Archamoebae</taxon>
        <taxon>Mastigamoebida</taxon>
        <taxon>Entamoebidae</taxon>
        <taxon>Entamoeba</taxon>
    </lineage>
</organism>
<evidence type="ECO:0000313" key="3">
    <source>
        <dbReference type="Proteomes" id="UP000014680"/>
    </source>
</evidence>
<keyword evidence="1" id="KW-0732">Signal</keyword>
<reference evidence="2 3" key="1">
    <citation type="submission" date="2012-10" db="EMBL/GenBank/DDBJ databases">
        <authorList>
            <person name="Zafar N."/>
            <person name="Inman J."/>
            <person name="Hall N."/>
            <person name="Lorenzi H."/>
            <person name="Caler E."/>
        </authorList>
    </citation>
    <scope>NUCLEOTIDE SEQUENCE [LARGE SCALE GENOMIC DNA]</scope>
    <source>
        <strain evidence="2 3">IP1</strain>
    </source>
</reference>
<proteinExistence type="predicted"/>
<sequence length="300" mass="33197">MFIFLLFFFKIQSCEVISVIPISYSSSSNGDTCYIIPNTSLLLITRNSSLTYNNHTTPVLQLDLSNSKTTQTFIWHHTNNSVLHIQHPTDNTYQTPIPLSNPYSSKPSTLFQSHFGSFFSFSGTSVVRITASALLTQKSKRVPATIFTFENDTIDEIQIGEVVVSVTGQITFFVGTKEKETIIGVYVFTAGSFGGESCETATLLGFPISLVDFKKNTKSGVWFKFFGKKGGNVTVETCGEESQFDTSIKVYDTCQTEKASEVIGYSDDFCGEQGSLNFVSEESDYFVLVSHGAKQLILME</sequence>
<feature type="non-terminal residue" evidence="2">
    <location>
        <position position="1"/>
    </location>
</feature>
<dbReference type="RefSeq" id="XP_004253792.1">
    <property type="nucleotide sequence ID" value="XM_004253744.1"/>
</dbReference>
<dbReference type="Gene3D" id="2.60.120.380">
    <property type="match status" value="1"/>
</dbReference>
<evidence type="ECO:0000313" key="2">
    <source>
        <dbReference type="EMBL" id="ELP87021.1"/>
    </source>
</evidence>
<dbReference type="KEGG" id="eiv:EIN_319300"/>
<dbReference type="EMBL" id="KB206890">
    <property type="protein sequence ID" value="ELP87021.1"/>
    <property type="molecule type" value="Genomic_DNA"/>
</dbReference>
<dbReference type="OrthoDB" id="25972at2759"/>
<accession>A0A0A1U5H3</accession>
<name>A0A0A1U5H3_ENTIV</name>